<evidence type="ECO:0000256" key="2">
    <source>
        <dbReference type="SAM" id="SignalP"/>
    </source>
</evidence>
<protein>
    <submittedName>
        <fullName evidence="4">Uncharacterized protein</fullName>
    </submittedName>
</protein>
<keyword evidence="1" id="KW-1133">Transmembrane helix</keyword>
<dbReference type="Pfam" id="PF07857">
    <property type="entry name" value="TMEM144"/>
    <property type="match status" value="1"/>
</dbReference>
<feature type="chain" id="PRO_5037341048" evidence="2">
    <location>
        <begin position="19"/>
        <end position="66"/>
    </location>
</feature>
<keyword evidence="3" id="KW-1185">Reference proteome</keyword>
<dbReference type="InterPro" id="IPR012435">
    <property type="entry name" value="TMEM144"/>
</dbReference>
<feature type="transmembrane region" description="Helical" evidence="1">
    <location>
        <begin position="42"/>
        <end position="63"/>
    </location>
</feature>
<accession>A0A914LYF0</accession>
<keyword evidence="1" id="KW-0812">Transmembrane</keyword>
<evidence type="ECO:0000256" key="1">
    <source>
        <dbReference type="SAM" id="Phobius"/>
    </source>
</evidence>
<proteinExistence type="predicted"/>
<sequence>MYLSCFNFWLFLLCYCHSNIQDHLELFPGSPKSGLNYIFSHYFGVFIGATCIFIGYSIINGIIKDR</sequence>
<keyword evidence="2" id="KW-0732">Signal</keyword>
<evidence type="ECO:0000313" key="3">
    <source>
        <dbReference type="Proteomes" id="UP000887563"/>
    </source>
</evidence>
<organism evidence="3 4">
    <name type="scientific">Meloidogyne incognita</name>
    <name type="common">Southern root-knot nematode worm</name>
    <name type="synonym">Oxyuris incognita</name>
    <dbReference type="NCBI Taxonomy" id="6306"/>
    <lineage>
        <taxon>Eukaryota</taxon>
        <taxon>Metazoa</taxon>
        <taxon>Ecdysozoa</taxon>
        <taxon>Nematoda</taxon>
        <taxon>Chromadorea</taxon>
        <taxon>Rhabditida</taxon>
        <taxon>Tylenchina</taxon>
        <taxon>Tylenchomorpha</taxon>
        <taxon>Tylenchoidea</taxon>
        <taxon>Meloidogynidae</taxon>
        <taxon>Meloidogyninae</taxon>
        <taxon>Meloidogyne</taxon>
        <taxon>Meloidogyne incognita group</taxon>
    </lineage>
</organism>
<feature type="signal peptide" evidence="2">
    <location>
        <begin position="1"/>
        <end position="18"/>
    </location>
</feature>
<evidence type="ECO:0000313" key="4">
    <source>
        <dbReference type="WBParaSite" id="Minc3s00925g18943"/>
    </source>
</evidence>
<dbReference type="Proteomes" id="UP000887563">
    <property type="component" value="Unplaced"/>
</dbReference>
<name>A0A914LYF0_MELIC</name>
<dbReference type="AlphaFoldDB" id="A0A914LYF0"/>
<dbReference type="WBParaSite" id="Minc3s00925g18943">
    <property type="protein sequence ID" value="Minc3s00925g18943"/>
    <property type="gene ID" value="Minc3s00925g18943"/>
</dbReference>
<keyword evidence="1" id="KW-0472">Membrane</keyword>
<reference evidence="4" key="1">
    <citation type="submission" date="2022-11" db="UniProtKB">
        <authorList>
            <consortium name="WormBaseParasite"/>
        </authorList>
    </citation>
    <scope>IDENTIFICATION</scope>
</reference>